<evidence type="ECO:0000256" key="1">
    <source>
        <dbReference type="ARBA" id="ARBA00004141"/>
    </source>
</evidence>
<feature type="transmembrane region" description="Helical" evidence="6">
    <location>
        <begin position="204"/>
        <end position="230"/>
    </location>
</feature>
<evidence type="ECO:0000256" key="4">
    <source>
        <dbReference type="ARBA" id="ARBA00023136"/>
    </source>
</evidence>
<evidence type="ECO:0000313" key="7">
    <source>
        <dbReference type="EMBL" id="CAP67676.1"/>
    </source>
</evidence>
<dbReference type="PANTHER" id="PTHR23507:SF1">
    <property type="entry name" value="FI18259P1-RELATED"/>
    <property type="match status" value="1"/>
</dbReference>
<proteinExistence type="predicted"/>
<dbReference type="Gene3D" id="1.20.1250.20">
    <property type="entry name" value="MFS general substrate transporter like domains"/>
    <property type="match status" value="1"/>
</dbReference>
<dbReference type="Pfam" id="PF07690">
    <property type="entry name" value="MFS_1"/>
    <property type="match status" value="1"/>
</dbReference>
<dbReference type="GO" id="GO:0016020">
    <property type="term" value="C:membrane"/>
    <property type="evidence" value="ECO:0007669"/>
    <property type="project" value="UniProtKB-SubCell"/>
</dbReference>
<evidence type="ECO:0000256" key="6">
    <source>
        <dbReference type="SAM" id="Phobius"/>
    </source>
</evidence>
<keyword evidence="2 6" id="KW-0812">Transmembrane</keyword>
<dbReference type="HOGENOM" id="CLU_013756_4_1_1"/>
<feature type="transmembrane region" description="Helical" evidence="6">
    <location>
        <begin position="439"/>
        <end position="462"/>
    </location>
</feature>
<feature type="transmembrane region" description="Helical" evidence="6">
    <location>
        <begin position="176"/>
        <end position="198"/>
    </location>
</feature>
<dbReference type="PANTHER" id="PTHR23507">
    <property type="entry name" value="ZGC:174356"/>
    <property type="match status" value="1"/>
</dbReference>
<evidence type="ECO:0000256" key="3">
    <source>
        <dbReference type="ARBA" id="ARBA00022989"/>
    </source>
</evidence>
<feature type="transmembrane region" description="Helical" evidence="6">
    <location>
        <begin position="147"/>
        <end position="167"/>
    </location>
</feature>
<feature type="transmembrane region" description="Helical" evidence="6">
    <location>
        <begin position="72"/>
        <end position="92"/>
    </location>
</feature>
<feature type="transmembrane region" description="Helical" evidence="6">
    <location>
        <begin position="385"/>
        <end position="403"/>
    </location>
</feature>
<dbReference type="OrthoDB" id="194139at2759"/>
<dbReference type="SUPFAM" id="SSF103473">
    <property type="entry name" value="MFS general substrate transporter"/>
    <property type="match status" value="1"/>
</dbReference>
<dbReference type="VEuPathDB" id="FungiDB:PODANS_1_15660"/>
<feature type="transmembrane region" description="Helical" evidence="6">
    <location>
        <begin position="343"/>
        <end position="365"/>
    </location>
</feature>
<protein>
    <submittedName>
        <fullName evidence="7">Podospora anserina S mat+ genomic DNA chromosome 1, supercontig 4</fullName>
    </submittedName>
</protein>
<dbReference type="InterPro" id="IPR036259">
    <property type="entry name" value="MFS_trans_sf"/>
</dbReference>
<dbReference type="KEGG" id="pan:PODANSg4038"/>
<dbReference type="GO" id="GO:0022857">
    <property type="term" value="F:transmembrane transporter activity"/>
    <property type="evidence" value="ECO:0007669"/>
    <property type="project" value="InterPro"/>
</dbReference>
<reference evidence="7" key="2">
    <citation type="submission" date="2008-07" db="EMBL/GenBank/DDBJ databases">
        <authorList>
            <person name="Genoscope - CEA"/>
        </authorList>
    </citation>
    <scope>NUCLEOTIDE SEQUENCE</scope>
    <source>
        <strain evidence="7">S mat+</strain>
    </source>
</reference>
<dbReference type="RefSeq" id="XP_001907005.1">
    <property type="nucleotide sequence ID" value="XM_001906970.1"/>
</dbReference>
<reference evidence="7" key="1">
    <citation type="journal article" date="2008" name="Genome Biol.">
        <title>The genome sequence of the model ascomycete fungus Podospora anserina.</title>
        <authorList>
            <person name="Espagne E."/>
            <person name="Lespinet O."/>
            <person name="Malagnac F."/>
            <person name="Da Silva C."/>
            <person name="Jaillon O."/>
            <person name="Porcel B.M."/>
            <person name="Couloux A."/>
            <person name="Aury J.-M."/>
            <person name="Segurens B."/>
            <person name="Poulain J."/>
            <person name="Anthouard V."/>
            <person name="Grossetete S."/>
            <person name="Khalili H."/>
            <person name="Coppin E."/>
            <person name="Dequard-Chablat M."/>
            <person name="Picard M."/>
            <person name="Contamine V."/>
            <person name="Arnaise S."/>
            <person name="Bourdais A."/>
            <person name="Berteaux-Lecellier V."/>
            <person name="Gautheret D."/>
            <person name="de Vries R.P."/>
            <person name="Battaglia E."/>
            <person name="Coutinho P.M."/>
            <person name="Danchin E.G.J."/>
            <person name="Henrissat B."/>
            <person name="El Khoury R."/>
            <person name="Sainsard-Chanet A."/>
            <person name="Boivin A."/>
            <person name="Pinan-Lucarre B."/>
            <person name="Sellem C.H."/>
            <person name="Debuchy R."/>
            <person name="Wincker P."/>
            <person name="Weissenbach J."/>
            <person name="Silar P."/>
        </authorList>
    </citation>
    <scope>NUCLEOTIDE SEQUENCE [LARGE SCALE GENOMIC DNA]</scope>
    <source>
        <strain evidence="7">S mat+</strain>
    </source>
</reference>
<name>B2ATF3_PODAN</name>
<gene>
    <name evidence="7" type="ORF">PODANS_1_15660</name>
</gene>
<feature type="region of interest" description="Disordered" evidence="5">
    <location>
        <begin position="1"/>
        <end position="62"/>
    </location>
</feature>
<dbReference type="GeneID" id="6191184"/>
<dbReference type="InterPro" id="IPR011701">
    <property type="entry name" value="MFS"/>
</dbReference>
<keyword evidence="3 6" id="KW-1133">Transmembrane helix</keyword>
<keyword evidence="4 6" id="KW-0472">Membrane</keyword>
<evidence type="ECO:0000256" key="2">
    <source>
        <dbReference type="ARBA" id="ARBA00022692"/>
    </source>
</evidence>
<feature type="transmembrane region" description="Helical" evidence="6">
    <location>
        <begin position="242"/>
        <end position="265"/>
    </location>
</feature>
<feature type="transmembrane region" description="Helical" evidence="6">
    <location>
        <begin position="415"/>
        <end position="433"/>
    </location>
</feature>
<feature type="transmembrane region" description="Helical" evidence="6">
    <location>
        <begin position="271"/>
        <end position="290"/>
    </location>
</feature>
<feature type="transmembrane region" description="Helical" evidence="6">
    <location>
        <begin position="506"/>
        <end position="529"/>
    </location>
</feature>
<feature type="transmembrane region" description="Helical" evidence="6">
    <location>
        <begin position="474"/>
        <end position="494"/>
    </location>
</feature>
<sequence>FQSPAATKMAPNDDDDRASIATTEETPLLAGSPRPSSPRPNQHEHDSQHGQPALTATTSKNDQLRSRIRPRVLILVFVTLFLIELGVGITVAPNSAIMESIICRQHYPRLPLSPDHPIRQFAGGVALIDDPICKSPDVQSELAMLRGWAQTFECIPGLIGAVPYGILSDRWGRRPVLALSLLGCLLSVAFMYLVFYFSDVVPLWWFWWSSAFELIGGGGTVLVAMLYTFVADVVPVDGRATVFLQLNALFLGSQMLAGPLGGAMMVNDPWIPLWASLIIIGGANLLVLFLPETLHLHDKKNMATASEDDMDDERSGLQKLLYKTKTGLEEVWEFILGNKSVGLLILSMTFVILGRFVGEILLQYATERYHWSWSRASYQLVIRNAFSMFTLLVLMPFASWFCLQHLGMSAVEKDIWLGRWSGVTAVAGCLIIAGATNGVLFSVGLIWFALGSGITSVIRSLLNSLVEEHHVGTVNTLVGFMENVGMMAAGPLLAKSLSLGLELGGLWVGLPLITAGMFIATSTAILWIFRLPRRPSLVDLRA</sequence>
<comment type="subcellular location">
    <subcellularLocation>
        <location evidence="1">Membrane</location>
        <topology evidence="1">Multi-pass membrane protein</topology>
    </subcellularLocation>
</comment>
<dbReference type="AlphaFoldDB" id="B2ATF3"/>
<accession>B2ATF3</accession>
<dbReference type="EMBL" id="CU633899">
    <property type="protein sequence ID" value="CAP67676.1"/>
    <property type="molecule type" value="Genomic_DNA"/>
</dbReference>
<organism evidence="7">
    <name type="scientific">Podospora anserina (strain S / ATCC MYA-4624 / DSM 980 / FGSC 10383)</name>
    <name type="common">Pleurage anserina</name>
    <dbReference type="NCBI Taxonomy" id="515849"/>
    <lineage>
        <taxon>Eukaryota</taxon>
        <taxon>Fungi</taxon>
        <taxon>Dikarya</taxon>
        <taxon>Ascomycota</taxon>
        <taxon>Pezizomycotina</taxon>
        <taxon>Sordariomycetes</taxon>
        <taxon>Sordariomycetidae</taxon>
        <taxon>Sordariales</taxon>
        <taxon>Podosporaceae</taxon>
        <taxon>Podospora</taxon>
        <taxon>Podospora anserina</taxon>
    </lineage>
</organism>
<feature type="non-terminal residue" evidence="7">
    <location>
        <position position="1"/>
    </location>
</feature>
<evidence type="ECO:0000256" key="5">
    <source>
        <dbReference type="SAM" id="MobiDB-lite"/>
    </source>
</evidence>